<dbReference type="InterPro" id="IPR051010">
    <property type="entry name" value="BCAA_transport"/>
</dbReference>
<dbReference type="PROSITE" id="PS51257">
    <property type="entry name" value="PROKAR_LIPOPROTEIN"/>
    <property type="match status" value="1"/>
</dbReference>
<dbReference type="InterPro" id="IPR006311">
    <property type="entry name" value="TAT_signal"/>
</dbReference>
<sequence length="409" mass="42375">MPRHSGSVDRRTFLKTTAVTGLGAALAGCSGAGGSDTVTVGMLQPFTGEVAWVGESSEHAVEIAIDEINAAGGINGKEVELVTEDSEANQQTAVSAERKLINSDGSVAILGPTSFTLPAVMNIAQEEGVPQVSPTAGTSELDEKGGEYVFRTSTSDSLGGKGMAYIADQTGHEEIAVMYVDNQGGRSFGKTVVEGFEALGGTVTAEIAVSPGKSSYRSELNKAFADDPSFVSLTSGTQTGKTIIDQWHEQDLGGVWGLSNDMQTGEFASKMGAKLEGSYAIGPLAGGDRYQTFADKYRDKTDEDPMPFTAEAYDAMNIVALAAAAAGENSPGAIAENLIDVSAPDGSTVSNYEDGLGALEDGNSVDYEGASGPVNFDTKGNVRSPFGQYTSDGGSWTLDAEIAAEDLTF</sequence>
<evidence type="ECO:0000313" key="3">
    <source>
        <dbReference type="EMBL" id="UWM53361.1"/>
    </source>
</evidence>
<dbReference type="SUPFAM" id="SSF53822">
    <property type="entry name" value="Periplasmic binding protein-like I"/>
    <property type="match status" value="1"/>
</dbReference>
<gene>
    <name evidence="3" type="ORF">N0B31_14580</name>
</gene>
<organism evidence="3 4">
    <name type="scientific">Salinirubellus salinus</name>
    <dbReference type="NCBI Taxonomy" id="1364945"/>
    <lineage>
        <taxon>Archaea</taxon>
        <taxon>Methanobacteriati</taxon>
        <taxon>Methanobacteriota</taxon>
        <taxon>Stenosarchaea group</taxon>
        <taxon>Halobacteria</taxon>
        <taxon>Halobacteriales</taxon>
        <taxon>Natronomonadaceae</taxon>
        <taxon>Salinirubellus</taxon>
    </lineage>
</organism>
<accession>A0A9E7R0D2</accession>
<dbReference type="EMBL" id="CP104003">
    <property type="protein sequence ID" value="UWM53361.1"/>
    <property type="molecule type" value="Genomic_DNA"/>
</dbReference>
<evidence type="ECO:0000259" key="2">
    <source>
        <dbReference type="Pfam" id="PF13458"/>
    </source>
</evidence>
<dbReference type="AlphaFoldDB" id="A0A9E7R0D2"/>
<name>A0A9E7R0D2_9EURY</name>
<dbReference type="InterPro" id="IPR028081">
    <property type="entry name" value="Leu-bd"/>
</dbReference>
<dbReference type="PANTHER" id="PTHR30483:SF6">
    <property type="entry name" value="PERIPLASMIC BINDING PROTEIN OF ABC TRANSPORTER FOR NATURAL AMINO ACIDS"/>
    <property type="match status" value="1"/>
</dbReference>
<dbReference type="PANTHER" id="PTHR30483">
    <property type="entry name" value="LEUCINE-SPECIFIC-BINDING PROTEIN"/>
    <property type="match status" value="1"/>
</dbReference>
<dbReference type="InterPro" id="IPR028082">
    <property type="entry name" value="Peripla_BP_I"/>
</dbReference>
<keyword evidence="1" id="KW-0732">Signal</keyword>
<dbReference type="NCBIfam" id="TIGR01409">
    <property type="entry name" value="TAT_signal_seq"/>
    <property type="match status" value="1"/>
</dbReference>
<protein>
    <submittedName>
        <fullName evidence="3">ABC transporter substrate-binding protein</fullName>
    </submittedName>
</protein>
<keyword evidence="4" id="KW-1185">Reference proteome</keyword>
<reference evidence="3" key="1">
    <citation type="submission" date="2022-09" db="EMBL/GenBank/DDBJ databases">
        <title>Diverse halophilic archaea isolated from saline environments.</title>
        <authorList>
            <person name="Cui H.-L."/>
        </authorList>
    </citation>
    <scope>NUCLEOTIDE SEQUENCE</scope>
    <source>
        <strain evidence="3">ZS-35-S2</strain>
    </source>
</reference>
<dbReference type="InterPro" id="IPR019546">
    <property type="entry name" value="TAT_signal_bac_arc"/>
</dbReference>
<proteinExistence type="predicted"/>
<dbReference type="CDD" id="cd06346">
    <property type="entry name" value="PBP1_ABC_ligand_binding-like"/>
    <property type="match status" value="1"/>
</dbReference>
<dbReference type="Pfam" id="PF13458">
    <property type="entry name" value="Peripla_BP_6"/>
    <property type="match status" value="1"/>
</dbReference>
<dbReference type="PROSITE" id="PS51318">
    <property type="entry name" value="TAT"/>
    <property type="match status" value="1"/>
</dbReference>
<evidence type="ECO:0000313" key="4">
    <source>
        <dbReference type="Proteomes" id="UP001057580"/>
    </source>
</evidence>
<dbReference type="Gene3D" id="3.40.50.2300">
    <property type="match status" value="2"/>
</dbReference>
<feature type="domain" description="Leucine-binding protein" evidence="2">
    <location>
        <begin position="37"/>
        <end position="342"/>
    </location>
</feature>
<dbReference type="Proteomes" id="UP001057580">
    <property type="component" value="Chromosome"/>
</dbReference>
<dbReference type="RefSeq" id="WP_260592355.1">
    <property type="nucleotide sequence ID" value="NZ_CP104003.1"/>
</dbReference>
<evidence type="ECO:0000256" key="1">
    <source>
        <dbReference type="ARBA" id="ARBA00022729"/>
    </source>
</evidence>
<dbReference type="KEGG" id="ssai:N0B31_14580"/>
<dbReference type="GeneID" id="74943672"/>